<sequence>MERIRYFFVSILRAILKGGGVEYSFRELLYTIKSGRSVVGYYEHELWKEKQLYVNRPIKMSDELAEIFRILKIEVPRYDVKLEPYPYNVE</sequence>
<name>A0A7G9YM25_9EURY</name>
<evidence type="ECO:0000313" key="2">
    <source>
        <dbReference type="EMBL" id="QNO49059.1"/>
    </source>
</evidence>
<protein>
    <submittedName>
        <fullName evidence="2">Uncharacterized protein</fullName>
    </submittedName>
</protein>
<dbReference type="AlphaFoldDB" id="A0A7G9YM25"/>
<dbReference type="EMBL" id="MT630678">
    <property type="protein sequence ID" value="QNO41856.1"/>
    <property type="molecule type" value="Genomic_DNA"/>
</dbReference>
<accession>A0A7G9YM25</accession>
<gene>
    <name evidence="2" type="ORF">FFEDGKNF_00014</name>
    <name evidence="1" type="ORF">OLEPNHLG_00003</name>
</gene>
<organism evidence="2">
    <name type="scientific">Candidatus Methanogaster sp. ANME-2c ERB4</name>
    <dbReference type="NCBI Taxonomy" id="2759911"/>
    <lineage>
        <taxon>Archaea</taxon>
        <taxon>Methanobacteriati</taxon>
        <taxon>Methanobacteriota</taxon>
        <taxon>Stenosarchaea group</taxon>
        <taxon>Methanomicrobia</taxon>
        <taxon>Methanosarcinales</taxon>
        <taxon>ANME-2 cluster</taxon>
        <taxon>Candidatus Methanogasteraceae</taxon>
        <taxon>Candidatus Methanogaster</taxon>
    </lineage>
</organism>
<evidence type="ECO:0000313" key="1">
    <source>
        <dbReference type="EMBL" id="QNO41856.1"/>
    </source>
</evidence>
<proteinExistence type="predicted"/>
<dbReference type="EMBL" id="MT631370">
    <property type="protein sequence ID" value="QNO49059.1"/>
    <property type="molecule type" value="Genomic_DNA"/>
</dbReference>
<reference evidence="2" key="1">
    <citation type="submission" date="2020-06" db="EMBL/GenBank/DDBJ databases">
        <title>Unique genomic features of the anaerobic methanotrophic archaea.</title>
        <authorList>
            <person name="Chadwick G.L."/>
            <person name="Skennerton C.T."/>
            <person name="Laso-Perez R."/>
            <person name="Leu A.O."/>
            <person name="Speth D.R."/>
            <person name="Yu H."/>
            <person name="Morgan-Lang C."/>
            <person name="Hatzenpichler R."/>
            <person name="Goudeau D."/>
            <person name="Malmstrom R."/>
            <person name="Brazelton W.J."/>
            <person name="Woyke T."/>
            <person name="Hallam S.J."/>
            <person name="Tyson G.W."/>
            <person name="Wegener G."/>
            <person name="Boetius A."/>
            <person name="Orphan V."/>
        </authorList>
    </citation>
    <scope>NUCLEOTIDE SEQUENCE</scope>
</reference>